<dbReference type="RefSeq" id="WP_067777578.1">
    <property type="nucleotide sequence ID" value="NZ_LIGX01000040.1"/>
</dbReference>
<evidence type="ECO:0000256" key="2">
    <source>
        <dbReference type="SAM" id="Phobius"/>
    </source>
</evidence>
<feature type="transmembrane region" description="Helical" evidence="2">
    <location>
        <begin position="2591"/>
        <end position="2612"/>
    </location>
</feature>
<evidence type="ECO:0000313" key="5">
    <source>
        <dbReference type="Proteomes" id="UP000176204"/>
    </source>
</evidence>
<evidence type="ECO:0000256" key="1">
    <source>
        <dbReference type="SAM" id="MobiDB-lite"/>
    </source>
</evidence>
<dbReference type="InterPro" id="IPR041131">
    <property type="entry name" value="MuF_C"/>
</dbReference>
<feature type="region of interest" description="Disordered" evidence="1">
    <location>
        <begin position="1977"/>
        <end position="2001"/>
    </location>
</feature>
<accession>A0A1H6ME01</accession>
<feature type="domain" description="Phage MuF C-terminal" evidence="3">
    <location>
        <begin position="1405"/>
        <end position="1503"/>
    </location>
</feature>
<protein>
    <recommendedName>
        <fullName evidence="3">Phage MuF C-terminal domain-containing protein</fullName>
    </recommendedName>
</protein>
<dbReference type="EMBL" id="LT629973">
    <property type="protein sequence ID" value="SEH99707.1"/>
    <property type="molecule type" value="Genomic_DNA"/>
</dbReference>
<dbReference type="KEGG" id="agl:PYTT_2422"/>
<feature type="transmembrane region" description="Helical" evidence="2">
    <location>
        <begin position="2508"/>
        <end position="2527"/>
    </location>
</feature>
<dbReference type="Pfam" id="PF18819">
    <property type="entry name" value="MuF_C"/>
    <property type="match status" value="1"/>
</dbReference>
<reference evidence="5" key="1">
    <citation type="submission" date="2016-09" db="EMBL/GenBank/DDBJ databases">
        <authorList>
            <person name="Koehorst J."/>
        </authorList>
    </citation>
    <scope>NUCLEOTIDE SEQUENCE [LARGE SCALE GENOMIC DNA]</scope>
</reference>
<keyword evidence="2" id="KW-1133">Transmembrane helix</keyword>
<feature type="transmembrane region" description="Helical" evidence="2">
    <location>
        <begin position="2478"/>
        <end position="2496"/>
    </location>
</feature>
<name>A0A1H6ME01_9BACT</name>
<dbReference type="Proteomes" id="UP000176204">
    <property type="component" value="Chromosome I"/>
</dbReference>
<keyword evidence="5" id="KW-1185">Reference proteome</keyword>
<dbReference type="STRING" id="1679444.PYTT_2422"/>
<proteinExistence type="predicted"/>
<keyword evidence="2" id="KW-0812">Transmembrane</keyword>
<evidence type="ECO:0000259" key="3">
    <source>
        <dbReference type="Pfam" id="PF18819"/>
    </source>
</evidence>
<sequence>MNMTIDEQAGPNTAVFTGFNAERSGLVEHSVDLDNLDAAGYGALFNAGRDGFFSAEGAATPMARFEDQMMFREGWDPREKAERERVDAVSQKAEVLFLDPKEYPGMRWDMIALHGEVYADEFLALSEEDRQHVAVRYIKDSVYGAGDAGYARMAEEYGMPFSMNDAEWFSVLGQRLKQSKADRQRVDALNATVEKEKKRIYREVISGKSANTVYESISDLDPEVQVHVYEVFDFARARRESIDTFLDDVFPEKSVAVGMEGLKNEAWRPSDLSDLAVKLVKLKKRDQVAYDEVLKLIQEGVTTVKENPYEGESLGTIYLKHGIIPLDAILEKSGFLRQIGATLGNVLGSTADLIEKGMHGQVVYDLEKRVENGSMTQERMNHALEKYDRKYNLSQEEMEVRNDLLGMVRDMQTSSTRKDLFYGEWRDTLAQGMASTLTFQASPWLMFGSRTNDRMDELIADGSSGGNALLRGMLIGGVEVGSEFMFGIGKVTRWGGPRAGKLFKEVAQTKAVQAALKYPLALKAATGRAFRLNKLWGYASGAKIAWSRAHYGSAMLRYGVATGRAGLGEMVEEYAGILAGVPGDYYLAMMLGEDNATSRTADGGRRTLSQEVYRQCADLTLDTGTWFSMMAMGGMFAGANLGRYRRDAMWMTTKPKNLQAMGLTEEQAVEVANTVKPEEKFQLGRRYLADNQRKSVDELMQNVRVGFTSMEQDMEWVEDLAGYEDAVENGMLPRAERMEDGKWKMTMRVRNEAGELVEAAPFMLDDKTATGYMQTLFENEFMRGELMARDNMVANAMVGKLKTDENWKVRDMGQADTQESMERLAVMARIRMDKAAADKQYMVSQIVDPAVDADLTLGQAARMGEAFGERVKLEKMRDAEKLSRERSLLDEARLAAGQERFTNEEWDAYADRHIYSSAANRTRMMDSGKTLLRYAAGEIGAMDVMEEVIEDEFERSKRDGRSLGWWAGHFRALQKEMGMANAFLPDSGNVTEAQVTEAVSKMVKSDLLARSEKLNISDWLKAFLRMLARMMRRAHALCKLGKMFNDLHAAGKLNKDFVRSIHEFTGRTAEYFKDLQVKTAAEVHGKAVAAASTAYAAPALKEMGLAAAAAEEEDGMAAVEQAAAPAPEEDAVVKDMATAVQEEVNAQGIEGARRTKDPLAMAAAVREAGLDAAGLKAHGLESGSLGKAARVGALAGEELYRAVLAGGVPMKAAERLAAAAPRNEDLQKVGMEELERGVKAAVATMQATAALGEGATREDARRAAEYVQRKMRALERRLIRESDAMNEDFDPDAVMKLKESIEQVRNWPAFREVVEQARAWDGKSRVDGSPLTTAGTTFSLRREDDDSQFPDAGQVAAAWKGALDAYFDGKTVKRTADMKVCPTPSVLRMLGAKAHDMVITPGVIDKVMKEKHAVTREAMERIPDAVASPLAVFQSVASGNSLEVLTELKEGDDHVLVVVHLNAKSAEQAHQVTVNRIMSVYGKENVRALFSHPMLYADIKKARPLLVSHGLQLPGQAVRKGSGNKIHTPADLVKWKEKQRMPGTSFSVRGDFGLAEELLVPSQKVRGHEVLTRTIHEDIQRCIELWNRYDNLAADEREKAIVAIGSAMHLAQAVAGSLPSKYRFSLNPYLKKMQVFAELAATGDLDFTRDLVFTRDIIFQKTRELDSLRGKIDEGELEEMVKEYGERRLHEVVAHLLKKTDERLNRWGRDCVIVEIDRLLDRVKPQVDSRTMRQKKGLLSAAGYRRLQEIDKLMSYTQEEKEEALGVLEGAVQKAKDAGTASELADAEDRLAELALFGALHDMTMEQAAAVHAELSSFIQKERFAWDEVRDMRQARTRRILGKAIRLFGGRPSFNAVNLAKHRKSTLKDALTMDGVLLSMPHILQQLRKYPALEGLAGLMQARQAAAFQGIAAARRQRVEQVHALAKQYLGKKNWKAMNRLKEVHKTGISLQRIRMERVEIASQMVDVWLNKTPEEREAYRQEQEEAAAKADEKPTSENMEKMRTIPTERDVEELARWRKERDAREAVYRRELNEYEKATDEMRKTMKKPRPPKADNLVRLEYEGEMETVENFETSKDTALYIILMSEQAEYAGTLARQGFDAETIGKLKEWIGQDVLQFGYELRKLFKEQGDRIAAVYEATYGVPFPRVENYFAARFDVARMKSAEAEILQGMGAMQGGGKGFMKVRTFHNHDLDLRRGALSVFMEATEISDNWMFTQDIVSDWRAFLSDQDFANVLAVHLGEELYERLRRWVSMIETMGVRGAMSLGAADRVIGKLYGAKANAVLGFKLETMLRQTSAVLNGWAGDPSIGFAEWMKAMAMIRGKKTPMTVEKMLASPEMQTRFGGQLGLAERQMMLPTGEKANAVESMLQAGMSPMEYIDMRLNAMSMTAVYYVHYNRAKAKGMSEADCDLAGWAGVHGSIDMAAQPQNWMQKSELWNRLPSIAKPVLFMMSENINKAGLCLSLFRSGQYKKSVQVWFAYGILNTLVGILLDFIRDDPDEWEKRDWLGYVFAAAFGPLNGIPLVGEMLEGGVDYLLKLADIDMGVYVGSAGRGVVDLGGTRRAVEKMIDMMDGDKEGDFGEYVKQSIRLSSSVGVIGGAFGGTVGSAMLLGSALMNPVKTVTNFIHSRGWDD</sequence>
<evidence type="ECO:0000313" key="4">
    <source>
        <dbReference type="EMBL" id="SEH99707.1"/>
    </source>
</evidence>
<organism evidence="4 5">
    <name type="scientific">Akkermansia glycaniphila</name>
    <dbReference type="NCBI Taxonomy" id="1679444"/>
    <lineage>
        <taxon>Bacteria</taxon>
        <taxon>Pseudomonadati</taxon>
        <taxon>Verrucomicrobiota</taxon>
        <taxon>Verrucomicrobiia</taxon>
        <taxon>Verrucomicrobiales</taxon>
        <taxon>Akkermansiaceae</taxon>
        <taxon>Akkermansia</taxon>
    </lineage>
</organism>
<gene>
    <name evidence="4" type="ORF">PYTT_2422</name>
</gene>
<dbReference type="OrthoDB" id="200438at2"/>
<keyword evidence="2" id="KW-0472">Membrane</keyword>